<name>A0A915P5F6_9BILA</name>
<feature type="compositionally biased region" description="Polar residues" evidence="1">
    <location>
        <begin position="260"/>
        <end position="271"/>
    </location>
</feature>
<feature type="compositionally biased region" description="Low complexity" evidence="1">
    <location>
        <begin position="1"/>
        <end position="19"/>
    </location>
</feature>
<reference evidence="3" key="1">
    <citation type="submission" date="2022-11" db="UniProtKB">
        <authorList>
            <consortium name="WormBaseParasite"/>
        </authorList>
    </citation>
    <scope>IDENTIFICATION</scope>
</reference>
<feature type="region of interest" description="Disordered" evidence="1">
    <location>
        <begin position="215"/>
        <end position="234"/>
    </location>
</feature>
<protein>
    <submittedName>
        <fullName evidence="3">Mediator complex subunit 15</fullName>
    </submittedName>
</protein>
<organism evidence="2 3">
    <name type="scientific">Meloidogyne floridensis</name>
    <dbReference type="NCBI Taxonomy" id="298350"/>
    <lineage>
        <taxon>Eukaryota</taxon>
        <taxon>Metazoa</taxon>
        <taxon>Ecdysozoa</taxon>
        <taxon>Nematoda</taxon>
        <taxon>Chromadorea</taxon>
        <taxon>Rhabditida</taxon>
        <taxon>Tylenchina</taxon>
        <taxon>Tylenchomorpha</taxon>
        <taxon>Tylenchoidea</taxon>
        <taxon>Meloidogynidae</taxon>
        <taxon>Meloidogyninae</taxon>
        <taxon>Meloidogyne</taxon>
    </lineage>
</organism>
<dbReference type="WBParaSite" id="scf7180000424065.g12176">
    <property type="protein sequence ID" value="scf7180000424065.g12176"/>
    <property type="gene ID" value="scf7180000424065.g12176"/>
</dbReference>
<accession>A0A915P5F6</accession>
<dbReference type="Proteomes" id="UP000887560">
    <property type="component" value="Unplaced"/>
</dbReference>
<dbReference type="AlphaFoldDB" id="A0A915P5F6"/>
<evidence type="ECO:0000256" key="1">
    <source>
        <dbReference type="SAM" id="MobiDB-lite"/>
    </source>
</evidence>
<evidence type="ECO:0000313" key="3">
    <source>
        <dbReference type="WBParaSite" id="scf7180000424065.g12176"/>
    </source>
</evidence>
<evidence type="ECO:0000313" key="2">
    <source>
        <dbReference type="Proteomes" id="UP000887560"/>
    </source>
</evidence>
<feature type="region of interest" description="Disordered" evidence="1">
    <location>
        <begin position="1"/>
        <end position="21"/>
    </location>
</feature>
<keyword evidence="2" id="KW-1185">Reference proteome</keyword>
<proteinExistence type="predicted"/>
<sequence>MAANQPGGQQQPPQHPQQQMRQSFNMVHQPQQVMVRMQSMGGDDPNGQQQHYQHLNYSLPPNVQNQIMSETNQERKRLLLHEAHKQQVLFEQQMQQQGGMGVRMPMSLRIASQGSFGQSPGQPSQMYMPTTMGGQTVRGGTAMHPMPINQPYLQQQFQHQSQQQSAAHQMQRGQHVPVAPVISSQQHNQITHSNSVESNIGGFGIQGGKTSQQLIQHLDPGSHPSIKSEDQSPNPVVVDNLTGARLQNTLDHQLPRSAGTPLSVNSQQQQTEAEHPEYKRLLSELCKHKKDVKRLLERLNIDKPGEMKLKSSLTNVIQVMEGTRKGGLVTRDLLKKLLANVQTVKEQYDIARHFLVAARKLKAAQASGREIPKEPLFLDPWKDVRHLQIKIPEEVLAKKKKSEQPRKRGIDVKKEENVEVPLKRGLLESMAESFSTPEKPAGEIYKIKCIDGSEFALNSKLSAALGKALQQGFIFDFDSNHVPISTKCPALYVKFSRKDDKKSQTVSSSSTTLFLLLPTNYPESQIKILAKSEGSTTMDIFLEKLDSNLVNTNSLDSVLAAWNSCF</sequence>
<feature type="region of interest" description="Disordered" evidence="1">
    <location>
        <begin position="254"/>
        <end position="274"/>
    </location>
</feature>